<evidence type="ECO:0000313" key="3">
    <source>
        <dbReference type="EMBL" id="KAK1698582.1"/>
    </source>
</evidence>
<sequence length="405" mass="45038">MAPTKGRRRRDKGKSKARKRKEAHRGTTVHDLPEHVFEQILLRLGPNSPSLLRAAATCRRWCRIVGDAGFLDRIATKAPRHVGDYRTIKGCSLFFPSMPLEVDGHRFSLDFLPDSTSLELADSRGSVLLLEKKFNCRETSHYQCGCCPDLIVCDPLMTRYQGILWPPDLDGLNRMGVILSDGDDGAGCNASLSNFRIVAPVEETLALVFTAGSDGGWGMVHSKLPDDPETITAYFFAGRANGSLYWGVEEDSTMVLVLDEDTAVFSLDRLLQNVSGLPDEDTAWIIGGEDGVLRAVHLIGNDLNVFVRRHPGCSNDDEWVLEKQLDLLEATAGLPGHNEAFFDQEVFFHGANGKCIVLSLSDQTWVFSLDLDTMRVKPETYIDQMYPYKLPWPPVLPDGSKKARQ</sequence>
<comment type="caution">
    <text evidence="3">The sequence shown here is derived from an EMBL/GenBank/DDBJ whole genome shotgun (WGS) entry which is preliminary data.</text>
</comment>
<feature type="compositionally biased region" description="Basic residues" evidence="1">
    <location>
        <begin position="1"/>
        <end position="23"/>
    </location>
</feature>
<evidence type="ECO:0000256" key="1">
    <source>
        <dbReference type="SAM" id="MobiDB-lite"/>
    </source>
</evidence>
<dbReference type="InterPro" id="IPR036047">
    <property type="entry name" value="F-box-like_dom_sf"/>
</dbReference>
<dbReference type="Pfam" id="PF12937">
    <property type="entry name" value="F-box-like"/>
    <property type="match status" value="1"/>
</dbReference>
<dbReference type="InterPro" id="IPR001810">
    <property type="entry name" value="F-box_dom"/>
</dbReference>
<reference evidence="3" key="1">
    <citation type="submission" date="2023-07" db="EMBL/GenBank/DDBJ databases">
        <title>A chromosome-level genome assembly of Lolium multiflorum.</title>
        <authorList>
            <person name="Chen Y."/>
            <person name="Copetti D."/>
            <person name="Kolliker R."/>
            <person name="Studer B."/>
        </authorList>
    </citation>
    <scope>NUCLEOTIDE SEQUENCE</scope>
    <source>
        <strain evidence="3">02402/16</strain>
        <tissue evidence="3">Leaf</tissue>
    </source>
</reference>
<dbReference type="AlphaFoldDB" id="A0AAD8X926"/>
<gene>
    <name evidence="3" type="ORF">QYE76_015279</name>
</gene>
<protein>
    <recommendedName>
        <fullName evidence="2">F-box domain-containing protein</fullName>
    </recommendedName>
</protein>
<dbReference type="SMART" id="SM00256">
    <property type="entry name" value="FBOX"/>
    <property type="match status" value="1"/>
</dbReference>
<evidence type="ECO:0000313" key="4">
    <source>
        <dbReference type="Proteomes" id="UP001231189"/>
    </source>
</evidence>
<proteinExistence type="predicted"/>
<dbReference type="CDD" id="cd09917">
    <property type="entry name" value="F-box_SF"/>
    <property type="match status" value="1"/>
</dbReference>
<dbReference type="EMBL" id="JAUUTY010000001">
    <property type="protein sequence ID" value="KAK1698582.1"/>
    <property type="molecule type" value="Genomic_DNA"/>
</dbReference>
<dbReference type="Gene3D" id="1.20.1280.50">
    <property type="match status" value="1"/>
</dbReference>
<dbReference type="Proteomes" id="UP001231189">
    <property type="component" value="Unassembled WGS sequence"/>
</dbReference>
<feature type="domain" description="F-box" evidence="2">
    <location>
        <begin position="32"/>
        <end position="74"/>
    </location>
</feature>
<accession>A0AAD8X926</accession>
<feature type="region of interest" description="Disordered" evidence="1">
    <location>
        <begin position="1"/>
        <end position="28"/>
    </location>
</feature>
<evidence type="ECO:0000259" key="2">
    <source>
        <dbReference type="SMART" id="SM00256"/>
    </source>
</evidence>
<dbReference type="PANTHER" id="PTHR33207">
    <property type="entry name" value="F-BOX DOMAIN CONTAINING PROTEIN-RELATED"/>
    <property type="match status" value="1"/>
</dbReference>
<organism evidence="3 4">
    <name type="scientific">Lolium multiflorum</name>
    <name type="common">Italian ryegrass</name>
    <name type="synonym">Lolium perenne subsp. multiflorum</name>
    <dbReference type="NCBI Taxonomy" id="4521"/>
    <lineage>
        <taxon>Eukaryota</taxon>
        <taxon>Viridiplantae</taxon>
        <taxon>Streptophyta</taxon>
        <taxon>Embryophyta</taxon>
        <taxon>Tracheophyta</taxon>
        <taxon>Spermatophyta</taxon>
        <taxon>Magnoliopsida</taxon>
        <taxon>Liliopsida</taxon>
        <taxon>Poales</taxon>
        <taxon>Poaceae</taxon>
        <taxon>BOP clade</taxon>
        <taxon>Pooideae</taxon>
        <taxon>Poodae</taxon>
        <taxon>Poeae</taxon>
        <taxon>Poeae Chloroplast Group 2 (Poeae type)</taxon>
        <taxon>Loliodinae</taxon>
        <taxon>Loliinae</taxon>
        <taxon>Lolium</taxon>
    </lineage>
</organism>
<dbReference type="SUPFAM" id="SSF81383">
    <property type="entry name" value="F-box domain"/>
    <property type="match status" value="1"/>
</dbReference>
<keyword evidence="4" id="KW-1185">Reference proteome</keyword>
<name>A0AAD8X926_LOLMU</name>